<dbReference type="SUPFAM" id="SSF51215">
    <property type="entry name" value="Regulatory protein AraC"/>
    <property type="match status" value="1"/>
</dbReference>
<dbReference type="Proteomes" id="UP000540506">
    <property type="component" value="Unassembled WGS sequence"/>
</dbReference>
<dbReference type="RefSeq" id="WP_184933930.1">
    <property type="nucleotide sequence ID" value="NZ_JACHJV010000001.1"/>
</dbReference>
<dbReference type="AlphaFoldDB" id="A0A7W7QXK7"/>
<dbReference type="Gene3D" id="1.10.10.60">
    <property type="entry name" value="Homeodomain-like"/>
    <property type="match status" value="1"/>
</dbReference>
<evidence type="ECO:0000313" key="6">
    <source>
        <dbReference type="Proteomes" id="UP000540506"/>
    </source>
</evidence>
<dbReference type="GO" id="GO:0003700">
    <property type="term" value="F:DNA-binding transcription factor activity"/>
    <property type="evidence" value="ECO:0007669"/>
    <property type="project" value="InterPro"/>
</dbReference>
<dbReference type="PROSITE" id="PS01124">
    <property type="entry name" value="HTH_ARAC_FAMILY_2"/>
    <property type="match status" value="1"/>
</dbReference>
<keyword evidence="1" id="KW-0805">Transcription regulation</keyword>
<dbReference type="SMART" id="SM00342">
    <property type="entry name" value="HTH_ARAC"/>
    <property type="match status" value="1"/>
</dbReference>
<evidence type="ECO:0000259" key="4">
    <source>
        <dbReference type="PROSITE" id="PS01124"/>
    </source>
</evidence>
<keyword evidence="6" id="KW-1185">Reference proteome</keyword>
<evidence type="ECO:0000256" key="2">
    <source>
        <dbReference type="ARBA" id="ARBA00023125"/>
    </source>
</evidence>
<dbReference type="InterPro" id="IPR018060">
    <property type="entry name" value="HTH_AraC"/>
</dbReference>
<dbReference type="PANTHER" id="PTHR43280">
    <property type="entry name" value="ARAC-FAMILY TRANSCRIPTIONAL REGULATOR"/>
    <property type="match status" value="1"/>
</dbReference>
<dbReference type="EMBL" id="JACHJV010000001">
    <property type="protein sequence ID" value="MBB4921632.1"/>
    <property type="molecule type" value="Genomic_DNA"/>
</dbReference>
<dbReference type="InterPro" id="IPR037923">
    <property type="entry name" value="HTH-like"/>
</dbReference>
<dbReference type="InterPro" id="IPR009057">
    <property type="entry name" value="Homeodomain-like_sf"/>
</dbReference>
<dbReference type="Pfam" id="PF02311">
    <property type="entry name" value="AraC_binding"/>
    <property type="match status" value="1"/>
</dbReference>
<gene>
    <name evidence="5" type="ORF">FHR34_000625</name>
</gene>
<evidence type="ECO:0000313" key="5">
    <source>
        <dbReference type="EMBL" id="MBB4921632.1"/>
    </source>
</evidence>
<dbReference type="InterPro" id="IPR003313">
    <property type="entry name" value="AraC-bd"/>
</dbReference>
<name>A0A7W7QXK7_KITKI</name>
<dbReference type="Pfam" id="PF12833">
    <property type="entry name" value="HTH_18"/>
    <property type="match status" value="1"/>
</dbReference>
<feature type="domain" description="HTH araC/xylS-type" evidence="4">
    <location>
        <begin position="199"/>
        <end position="297"/>
    </location>
</feature>
<evidence type="ECO:0000256" key="3">
    <source>
        <dbReference type="ARBA" id="ARBA00023163"/>
    </source>
</evidence>
<evidence type="ECO:0000256" key="1">
    <source>
        <dbReference type="ARBA" id="ARBA00023015"/>
    </source>
</evidence>
<keyword evidence="2 5" id="KW-0238">DNA-binding</keyword>
<accession>A0A7W7QXK7</accession>
<reference evidence="5 6" key="1">
    <citation type="submission" date="2020-08" db="EMBL/GenBank/DDBJ databases">
        <title>Sequencing the genomes of 1000 actinobacteria strains.</title>
        <authorList>
            <person name="Klenk H.-P."/>
        </authorList>
    </citation>
    <scope>NUCLEOTIDE SEQUENCE [LARGE SCALE GENOMIC DNA]</scope>
    <source>
        <strain evidence="5 6">DSM 41654</strain>
    </source>
</reference>
<dbReference type="PANTHER" id="PTHR43280:SF32">
    <property type="entry name" value="TRANSCRIPTIONAL REGULATORY PROTEIN"/>
    <property type="match status" value="1"/>
</dbReference>
<dbReference type="SUPFAM" id="SSF46689">
    <property type="entry name" value="Homeodomain-like"/>
    <property type="match status" value="1"/>
</dbReference>
<organism evidence="5 6">
    <name type="scientific">Kitasatospora kifunensis</name>
    <name type="common">Streptomyces kifunensis</name>
    <dbReference type="NCBI Taxonomy" id="58351"/>
    <lineage>
        <taxon>Bacteria</taxon>
        <taxon>Bacillati</taxon>
        <taxon>Actinomycetota</taxon>
        <taxon>Actinomycetes</taxon>
        <taxon>Kitasatosporales</taxon>
        <taxon>Streptomycetaceae</taxon>
        <taxon>Kitasatospora</taxon>
    </lineage>
</organism>
<comment type="caution">
    <text evidence="5">The sequence shown here is derived from an EMBL/GenBank/DDBJ whole genome shotgun (WGS) entry which is preliminary data.</text>
</comment>
<sequence length="311" mass="33528">MVRTGQTADVVEIGYDNPRRPGLGLEALSYAELSGRLQPRRFLPASRLDFHQLILVTGGQGTAMVDFVAYPCEAGTVLWVRPGQLQRLPAAPSGEPAWLDAVVLLFTPTFMPAFAVPSPLGAVLDLVQDPAAARWSLAESDYAPLAAAAAELVAEYERLPAGGQLTVELLRLLLAGLLVRLARIAPASGPGLPADSVLRRFQAELERSFARTRRAQDYADRLGYASRTLNRACQAATGRTAKQLIEDRVVLEARRLLVHTDLPVAAIGRRVGFGEATNFGKFFLREAGCTPGEFRSAERLAWGAAPAVQSD</sequence>
<keyword evidence="3" id="KW-0804">Transcription</keyword>
<dbReference type="GO" id="GO:0043565">
    <property type="term" value="F:sequence-specific DNA binding"/>
    <property type="evidence" value="ECO:0007669"/>
    <property type="project" value="InterPro"/>
</dbReference>
<proteinExistence type="predicted"/>
<protein>
    <submittedName>
        <fullName evidence="5">AraC-like DNA-binding protein</fullName>
    </submittedName>
</protein>